<evidence type="ECO:0000259" key="1">
    <source>
        <dbReference type="Pfam" id="PF24891"/>
    </source>
</evidence>
<gene>
    <name evidence="2" type="ORF">DEA8626_01158</name>
</gene>
<protein>
    <recommendedName>
        <fullName evidence="1">DUF7742 domain-containing protein</fullName>
    </recommendedName>
</protein>
<dbReference type="OrthoDB" id="7863415at2"/>
<organism evidence="2 3">
    <name type="scientific">Albidovulum aquaemixtae</name>
    <dbReference type="NCBI Taxonomy" id="1542388"/>
    <lineage>
        <taxon>Bacteria</taxon>
        <taxon>Pseudomonadati</taxon>
        <taxon>Pseudomonadota</taxon>
        <taxon>Alphaproteobacteria</taxon>
        <taxon>Rhodobacterales</taxon>
        <taxon>Paracoccaceae</taxon>
        <taxon>Albidovulum</taxon>
    </lineage>
</organism>
<sequence>MRPLTHGDVAVAANAVRSLPSDARCAEVLRFLDRAHAADLFRKRTGRAHPFWGDGSLMGAVLKGSPVRAEPFLSDPEHLSALAVVIETLLDWKHRR</sequence>
<dbReference type="AlphaFoldDB" id="A0A2R8B4S5"/>
<dbReference type="Proteomes" id="UP000244924">
    <property type="component" value="Unassembled WGS sequence"/>
</dbReference>
<dbReference type="RefSeq" id="WP_108852055.1">
    <property type="nucleotide sequence ID" value="NZ_OMOQ01000001.1"/>
</dbReference>
<proteinExistence type="predicted"/>
<reference evidence="2 3" key="1">
    <citation type="submission" date="2018-03" db="EMBL/GenBank/DDBJ databases">
        <authorList>
            <person name="Keele B.F."/>
        </authorList>
    </citation>
    <scope>NUCLEOTIDE SEQUENCE [LARGE SCALE GENOMIC DNA]</scope>
    <source>
        <strain evidence="2 3">CECT 8626</strain>
    </source>
</reference>
<dbReference type="EMBL" id="OMOQ01000001">
    <property type="protein sequence ID" value="SPH17634.1"/>
    <property type="molecule type" value="Genomic_DNA"/>
</dbReference>
<name>A0A2R8B4S5_9RHOB</name>
<evidence type="ECO:0000313" key="2">
    <source>
        <dbReference type="EMBL" id="SPH17634.1"/>
    </source>
</evidence>
<evidence type="ECO:0000313" key="3">
    <source>
        <dbReference type="Proteomes" id="UP000244924"/>
    </source>
</evidence>
<keyword evidence="3" id="KW-1185">Reference proteome</keyword>
<dbReference type="InterPro" id="IPR056644">
    <property type="entry name" value="DUF7742"/>
</dbReference>
<feature type="domain" description="DUF7742" evidence="1">
    <location>
        <begin position="2"/>
        <end position="89"/>
    </location>
</feature>
<accession>A0A2R8B4S5</accession>
<dbReference type="Pfam" id="PF24891">
    <property type="entry name" value="DUF7742"/>
    <property type="match status" value="1"/>
</dbReference>